<dbReference type="InterPro" id="IPR050732">
    <property type="entry name" value="Beta-glucan_modifiers"/>
</dbReference>
<keyword evidence="17" id="KW-1185">Reference proteome</keyword>
<name>A0AA38KZ20_9AGAR</name>
<comment type="caution">
    <text evidence="16">The sequence shown here is derived from an EMBL/GenBank/DDBJ whole genome shotgun (WGS) entry which is preliminary data.</text>
</comment>
<evidence type="ECO:0000256" key="5">
    <source>
        <dbReference type="ARBA" id="ARBA00022475"/>
    </source>
</evidence>
<keyword evidence="5" id="KW-1003">Cell membrane</keyword>
<evidence type="ECO:0000256" key="2">
    <source>
        <dbReference type="ARBA" id="ARBA00004401"/>
    </source>
</evidence>
<dbReference type="PANTHER" id="PTHR16631">
    <property type="entry name" value="GLUCAN 1,3-BETA-GLUCOSIDASE"/>
    <property type="match status" value="1"/>
</dbReference>
<evidence type="ECO:0000256" key="1">
    <source>
        <dbReference type="ARBA" id="ARBA00000382"/>
    </source>
</evidence>
<comment type="similarity">
    <text evidence="3">Belongs to the glycosyl hydrolase 17 family.</text>
</comment>
<dbReference type="GO" id="GO:0071555">
    <property type="term" value="P:cell wall organization"/>
    <property type="evidence" value="ECO:0007669"/>
    <property type="project" value="UniProtKB-KW"/>
</dbReference>
<feature type="chain" id="PRO_5041398686" description="glucan endo-1,3-beta-D-glucosidase" evidence="15">
    <location>
        <begin position="22"/>
        <end position="361"/>
    </location>
</feature>
<dbReference type="GO" id="GO:0005886">
    <property type="term" value="C:plasma membrane"/>
    <property type="evidence" value="ECO:0007669"/>
    <property type="project" value="UniProtKB-SubCell"/>
</dbReference>
<evidence type="ECO:0000256" key="10">
    <source>
        <dbReference type="ARBA" id="ARBA00023316"/>
    </source>
</evidence>
<dbReference type="SUPFAM" id="SSF51445">
    <property type="entry name" value="(Trans)glycosidases"/>
    <property type="match status" value="1"/>
</dbReference>
<evidence type="ECO:0000256" key="15">
    <source>
        <dbReference type="SAM" id="SignalP"/>
    </source>
</evidence>
<dbReference type="GO" id="GO:0000272">
    <property type="term" value="P:polysaccharide catabolic process"/>
    <property type="evidence" value="ECO:0007669"/>
    <property type="project" value="UniProtKB-KW"/>
</dbReference>
<dbReference type="GO" id="GO:0042973">
    <property type="term" value="F:glucan endo-1,3-beta-D-glucosidase activity"/>
    <property type="evidence" value="ECO:0007669"/>
    <property type="project" value="UniProtKB-EC"/>
</dbReference>
<keyword evidence="11" id="KW-0624">Polysaccharide degradation</keyword>
<dbReference type="EMBL" id="MU793366">
    <property type="protein sequence ID" value="KAJ3784703.1"/>
    <property type="molecule type" value="Genomic_DNA"/>
</dbReference>
<comment type="function">
    <text evidence="12">Glucanases play a role in cell expansion during growth, in cell-cell fusion during mating, and in spore release during sporulation. This enzyme may be involved in beta-glucan degradation. Active on laminarin and lichenan.</text>
</comment>
<keyword evidence="15" id="KW-0732">Signal</keyword>
<sequence length="361" mass="40160">MLYFSTKGVMIFTLLRAIVQASVFPQSISNDDAEVTTVQGSIGTRASSTEKNCFPALGFTMPPAVPSSNSGWWCDMDTEYGFIGFSYEVTACQSLSTLETDFKNIRQHFNGRYIRMYGACDNDGFYDDIIQAAWTAGIGVHALIWFGFDGTDQWMSRRDDLFATLQSNPKAPFITRVVQFGSEPLYDGVLSPEELADQVWNARDQLSNLGIPVTVSDMAYSYQKYGGAPEVIDALNFVDAHMLPFFSQQASIANDSWPLVLDDLDWFVDNVHGKKIYLSENGWPSTNYSGVEPNSPNAVANVQNEHDYYTLLDSKCTYFKTVPGGGVGWFAHIYSDDMEPGYGIYGKNGKLKFPFSPKTSC</sequence>
<dbReference type="AlphaFoldDB" id="A0AA38KZ20"/>
<accession>A0AA38KZ20</accession>
<evidence type="ECO:0000256" key="14">
    <source>
        <dbReference type="ARBA" id="ARBA00043078"/>
    </source>
</evidence>
<organism evidence="16 17">
    <name type="scientific">Lentinula aff. detonsa</name>
    <dbReference type="NCBI Taxonomy" id="2804958"/>
    <lineage>
        <taxon>Eukaryota</taxon>
        <taxon>Fungi</taxon>
        <taxon>Dikarya</taxon>
        <taxon>Basidiomycota</taxon>
        <taxon>Agaricomycotina</taxon>
        <taxon>Agaricomycetes</taxon>
        <taxon>Agaricomycetidae</taxon>
        <taxon>Agaricales</taxon>
        <taxon>Marasmiineae</taxon>
        <taxon>Omphalotaceae</taxon>
        <taxon>Lentinula</taxon>
    </lineage>
</organism>
<dbReference type="GO" id="GO:0005576">
    <property type="term" value="C:extracellular region"/>
    <property type="evidence" value="ECO:0007669"/>
    <property type="project" value="TreeGrafter"/>
</dbReference>
<evidence type="ECO:0000256" key="6">
    <source>
        <dbReference type="ARBA" id="ARBA00022801"/>
    </source>
</evidence>
<evidence type="ECO:0000256" key="8">
    <source>
        <dbReference type="ARBA" id="ARBA00023180"/>
    </source>
</evidence>
<evidence type="ECO:0000313" key="16">
    <source>
        <dbReference type="EMBL" id="KAJ3784703.1"/>
    </source>
</evidence>
<keyword evidence="8" id="KW-0325">Glycoprotein</keyword>
<proteinExistence type="inferred from homology"/>
<evidence type="ECO:0000256" key="12">
    <source>
        <dbReference type="ARBA" id="ARBA00037649"/>
    </source>
</evidence>
<evidence type="ECO:0000256" key="7">
    <source>
        <dbReference type="ARBA" id="ARBA00023136"/>
    </source>
</evidence>
<keyword evidence="9" id="KW-0119">Carbohydrate metabolism</keyword>
<evidence type="ECO:0000256" key="3">
    <source>
        <dbReference type="ARBA" id="ARBA00008773"/>
    </source>
</evidence>
<keyword evidence="6 16" id="KW-0378">Hydrolase</keyword>
<dbReference type="GO" id="GO:0009986">
    <property type="term" value="C:cell surface"/>
    <property type="evidence" value="ECO:0007669"/>
    <property type="project" value="TreeGrafter"/>
</dbReference>
<evidence type="ECO:0000313" key="17">
    <source>
        <dbReference type="Proteomes" id="UP001163798"/>
    </source>
</evidence>
<dbReference type="PANTHER" id="PTHR16631:SF17">
    <property type="entry name" value="GLUCAN ENDO-1,3-BETA-GLUCOSIDASE BTGC"/>
    <property type="match status" value="1"/>
</dbReference>
<evidence type="ECO:0000256" key="11">
    <source>
        <dbReference type="ARBA" id="ARBA00023326"/>
    </source>
</evidence>
<protein>
    <recommendedName>
        <fullName evidence="4">glucan endo-1,3-beta-D-glucosidase</fullName>
        <ecNumber evidence="4">3.2.1.39</ecNumber>
    </recommendedName>
    <alternativeName>
        <fullName evidence="14">Endo-1,3-beta-glucanase btgC</fullName>
    </alternativeName>
    <alternativeName>
        <fullName evidence="13">Laminarinase btgC</fullName>
    </alternativeName>
</protein>
<dbReference type="GO" id="GO:0009277">
    <property type="term" value="C:fungal-type cell wall"/>
    <property type="evidence" value="ECO:0007669"/>
    <property type="project" value="TreeGrafter"/>
</dbReference>
<comment type="subcellular location">
    <subcellularLocation>
        <location evidence="2">Cell membrane</location>
        <topology evidence="2">Single-pass type II membrane protein</topology>
    </subcellularLocation>
</comment>
<keyword evidence="10" id="KW-0961">Cell wall biogenesis/degradation</keyword>
<evidence type="ECO:0000256" key="4">
    <source>
        <dbReference type="ARBA" id="ARBA00012780"/>
    </source>
</evidence>
<feature type="signal peptide" evidence="15">
    <location>
        <begin position="1"/>
        <end position="21"/>
    </location>
</feature>
<reference evidence="16" key="1">
    <citation type="submission" date="2022-08" db="EMBL/GenBank/DDBJ databases">
        <authorList>
            <consortium name="DOE Joint Genome Institute"/>
            <person name="Min B."/>
            <person name="Riley R."/>
            <person name="Sierra-Patev S."/>
            <person name="Naranjo-Ortiz M."/>
            <person name="Looney B."/>
            <person name="Konkel Z."/>
            <person name="Slot J.C."/>
            <person name="Sakamoto Y."/>
            <person name="Steenwyk J.L."/>
            <person name="Rokas A."/>
            <person name="Carro J."/>
            <person name="Camarero S."/>
            <person name="Ferreira P."/>
            <person name="Molpeceres G."/>
            <person name="Ruiz-Duenas F.J."/>
            <person name="Serrano A."/>
            <person name="Henrissat B."/>
            <person name="Drula E."/>
            <person name="Hughes K.W."/>
            <person name="Mata J.L."/>
            <person name="Ishikawa N.K."/>
            <person name="Vargas-Isla R."/>
            <person name="Ushijima S."/>
            <person name="Smith C.A."/>
            <person name="Ahrendt S."/>
            <person name="Andreopoulos W."/>
            <person name="He G."/>
            <person name="Labutti K."/>
            <person name="Lipzen A."/>
            <person name="Ng V."/>
            <person name="Sandor L."/>
            <person name="Barry K."/>
            <person name="Martinez A.T."/>
            <person name="Xiao Y."/>
            <person name="Gibbons J.G."/>
            <person name="Terashima K."/>
            <person name="Hibbett D.S."/>
            <person name="Grigoriev I.V."/>
        </authorList>
    </citation>
    <scope>NUCLEOTIDE SEQUENCE</scope>
    <source>
        <strain evidence="16">TFB10291</strain>
    </source>
</reference>
<evidence type="ECO:0000256" key="9">
    <source>
        <dbReference type="ARBA" id="ARBA00023277"/>
    </source>
</evidence>
<keyword evidence="7" id="KW-0472">Membrane</keyword>
<dbReference type="Proteomes" id="UP001163798">
    <property type="component" value="Unassembled WGS sequence"/>
</dbReference>
<evidence type="ECO:0000256" key="13">
    <source>
        <dbReference type="ARBA" id="ARBA00042373"/>
    </source>
</evidence>
<comment type="catalytic activity">
    <reaction evidence="1">
        <text>Hydrolysis of (1-&gt;3)-beta-D-glucosidic linkages in (1-&gt;3)-beta-D-glucans.</text>
        <dbReference type="EC" id="3.2.1.39"/>
    </reaction>
</comment>
<gene>
    <name evidence="16" type="ORF">GGU10DRAFT_357047</name>
</gene>
<dbReference type="InterPro" id="IPR017853">
    <property type="entry name" value="GH"/>
</dbReference>
<dbReference type="EC" id="3.2.1.39" evidence="4"/>